<dbReference type="EC" id="2.7.8.-" evidence="9"/>
<accession>A0AB39RKK1</accession>
<evidence type="ECO:0000256" key="7">
    <source>
        <dbReference type="SAM" id="MobiDB-lite"/>
    </source>
</evidence>
<reference evidence="9" key="1">
    <citation type="submission" date="2024-07" db="EMBL/GenBank/DDBJ databases">
        <authorList>
            <person name="Yu S.T."/>
        </authorList>
    </citation>
    <scope>NUCLEOTIDE SEQUENCE</scope>
    <source>
        <strain evidence="9">R41</strain>
    </source>
</reference>
<gene>
    <name evidence="9" type="ORF">AB5J53_25570</name>
</gene>
<evidence type="ECO:0000256" key="1">
    <source>
        <dbReference type="ARBA" id="ARBA00004651"/>
    </source>
</evidence>
<dbReference type="GO" id="GO:0009103">
    <property type="term" value="P:lipopolysaccharide biosynthetic process"/>
    <property type="evidence" value="ECO:0007669"/>
    <property type="project" value="TreeGrafter"/>
</dbReference>
<evidence type="ECO:0000256" key="5">
    <source>
        <dbReference type="ARBA" id="ARBA00022989"/>
    </source>
</evidence>
<feature type="transmembrane region" description="Helical" evidence="8">
    <location>
        <begin position="117"/>
        <end position="135"/>
    </location>
</feature>
<dbReference type="InterPro" id="IPR000715">
    <property type="entry name" value="Glycosyl_transferase_4"/>
</dbReference>
<keyword evidence="6 8" id="KW-0472">Membrane</keyword>
<evidence type="ECO:0000256" key="6">
    <source>
        <dbReference type="ARBA" id="ARBA00023136"/>
    </source>
</evidence>
<feature type="transmembrane region" description="Helical" evidence="8">
    <location>
        <begin position="221"/>
        <end position="242"/>
    </location>
</feature>
<keyword evidence="4 8" id="KW-0812">Transmembrane</keyword>
<dbReference type="PANTHER" id="PTHR22926">
    <property type="entry name" value="PHOSPHO-N-ACETYLMURAMOYL-PENTAPEPTIDE-TRANSFERASE"/>
    <property type="match status" value="1"/>
</dbReference>
<keyword evidence="3 9" id="KW-0808">Transferase</keyword>
<organism evidence="9">
    <name type="scientific">Streptomyces sp. R41</name>
    <dbReference type="NCBI Taxonomy" id="3238632"/>
    <lineage>
        <taxon>Bacteria</taxon>
        <taxon>Bacillati</taxon>
        <taxon>Actinomycetota</taxon>
        <taxon>Actinomycetes</taxon>
        <taxon>Kitasatosporales</taxon>
        <taxon>Streptomycetaceae</taxon>
        <taxon>Streptomyces</taxon>
    </lineage>
</organism>
<dbReference type="RefSeq" id="WP_369247985.1">
    <property type="nucleotide sequence ID" value="NZ_CP163443.1"/>
</dbReference>
<dbReference type="GO" id="GO:0005886">
    <property type="term" value="C:plasma membrane"/>
    <property type="evidence" value="ECO:0007669"/>
    <property type="project" value="UniProtKB-SubCell"/>
</dbReference>
<evidence type="ECO:0000256" key="3">
    <source>
        <dbReference type="ARBA" id="ARBA00022679"/>
    </source>
</evidence>
<evidence type="ECO:0000313" key="9">
    <source>
        <dbReference type="EMBL" id="XDQ54786.1"/>
    </source>
</evidence>
<dbReference type="PANTHER" id="PTHR22926:SF3">
    <property type="entry name" value="UNDECAPRENYL-PHOSPHATE ALPHA-N-ACETYLGLUCOSAMINYL 1-PHOSPHATE TRANSFERASE"/>
    <property type="match status" value="1"/>
</dbReference>
<feature type="compositionally biased region" description="Pro residues" evidence="7">
    <location>
        <begin position="346"/>
        <end position="358"/>
    </location>
</feature>
<dbReference type="CDD" id="cd06853">
    <property type="entry name" value="GT_WecA_like"/>
    <property type="match status" value="1"/>
</dbReference>
<dbReference type="GO" id="GO:0044038">
    <property type="term" value="P:cell wall macromolecule biosynthetic process"/>
    <property type="evidence" value="ECO:0007669"/>
    <property type="project" value="TreeGrafter"/>
</dbReference>
<feature type="transmembrane region" description="Helical" evidence="8">
    <location>
        <begin position="198"/>
        <end position="215"/>
    </location>
</feature>
<evidence type="ECO:0000256" key="2">
    <source>
        <dbReference type="ARBA" id="ARBA00022475"/>
    </source>
</evidence>
<dbReference type="Pfam" id="PF00953">
    <property type="entry name" value="Glycos_transf_4"/>
    <property type="match status" value="1"/>
</dbReference>
<keyword evidence="2" id="KW-1003">Cell membrane</keyword>
<protein>
    <submittedName>
        <fullName evidence="9">MraY family glycosyltransferase</fullName>
        <ecNumber evidence="9">2.7.8.-</ecNumber>
    </submittedName>
</protein>
<dbReference type="GO" id="GO:0016780">
    <property type="term" value="F:phosphotransferase activity, for other substituted phosphate groups"/>
    <property type="evidence" value="ECO:0007669"/>
    <property type="project" value="InterPro"/>
</dbReference>
<feature type="transmembrane region" description="Helical" evidence="8">
    <location>
        <begin position="74"/>
        <end position="97"/>
    </location>
</feature>
<feature type="transmembrane region" description="Helical" evidence="8">
    <location>
        <begin position="271"/>
        <end position="290"/>
    </location>
</feature>
<feature type="transmembrane region" description="Helical" evidence="8">
    <location>
        <begin position="43"/>
        <end position="62"/>
    </location>
</feature>
<dbReference type="GO" id="GO:0071555">
    <property type="term" value="P:cell wall organization"/>
    <property type="evidence" value="ECO:0007669"/>
    <property type="project" value="TreeGrafter"/>
</dbReference>
<proteinExistence type="predicted"/>
<keyword evidence="5 8" id="KW-1133">Transmembrane helix</keyword>
<evidence type="ECO:0000256" key="4">
    <source>
        <dbReference type="ARBA" id="ARBA00022692"/>
    </source>
</evidence>
<sequence length="369" mass="37186">MLYGIAAAMAALLLTAALSALLRMFALRFGVVERRRVRPVPLLGGVAVVGGTAFVAGVGDWTDVAPLGPEAGRVLVAGIGVAVLGLVSDLWTVPLAVRVAGVVGAAALTVPYDELGLSAGVLAVAWIVFAVHAFDSLDRADGVMGTVGVITAFALSGCAAAEIMDGLAALLSVLAAALTGFLMRGWPPARIMPGRCGALFAGFVLASAVVLVQAGREAGPGLGAGLALTAVASADAVLVFVSRRRAGRALLRSAPDHLVHRLRRVGLTGQGVTVVIGVAAFAGAVVGLLIDLRWVGAGAAWWVAGAVALVAVVGCVRPVPVSRPRRPYPFPSPGTRGGAARGSGSPRPPYRPVRPRPQAPDGLMGAGRG</sequence>
<feature type="transmembrane region" description="Helical" evidence="8">
    <location>
        <begin position="167"/>
        <end position="186"/>
    </location>
</feature>
<comment type="subcellular location">
    <subcellularLocation>
        <location evidence="1">Cell membrane</location>
        <topology evidence="1">Multi-pass membrane protein</topology>
    </subcellularLocation>
</comment>
<dbReference type="AlphaFoldDB" id="A0AB39RKK1"/>
<feature type="transmembrane region" description="Helical" evidence="8">
    <location>
        <begin position="296"/>
        <end position="316"/>
    </location>
</feature>
<feature type="region of interest" description="Disordered" evidence="7">
    <location>
        <begin position="324"/>
        <end position="369"/>
    </location>
</feature>
<dbReference type="EMBL" id="CP163443">
    <property type="protein sequence ID" value="XDQ54786.1"/>
    <property type="molecule type" value="Genomic_DNA"/>
</dbReference>
<name>A0AB39RKK1_9ACTN</name>
<evidence type="ECO:0000256" key="8">
    <source>
        <dbReference type="SAM" id="Phobius"/>
    </source>
</evidence>